<evidence type="ECO:0000313" key="2">
    <source>
        <dbReference type="Proteomes" id="UP001215280"/>
    </source>
</evidence>
<gene>
    <name evidence="1" type="ORF">DFH07DRAFT_781776</name>
</gene>
<proteinExistence type="predicted"/>
<dbReference type="AlphaFoldDB" id="A0AAD7HY78"/>
<organism evidence="1 2">
    <name type="scientific">Mycena maculata</name>
    <dbReference type="NCBI Taxonomy" id="230809"/>
    <lineage>
        <taxon>Eukaryota</taxon>
        <taxon>Fungi</taxon>
        <taxon>Dikarya</taxon>
        <taxon>Basidiomycota</taxon>
        <taxon>Agaricomycotina</taxon>
        <taxon>Agaricomycetes</taxon>
        <taxon>Agaricomycetidae</taxon>
        <taxon>Agaricales</taxon>
        <taxon>Marasmiineae</taxon>
        <taxon>Mycenaceae</taxon>
        <taxon>Mycena</taxon>
    </lineage>
</organism>
<evidence type="ECO:0000313" key="1">
    <source>
        <dbReference type="EMBL" id="KAJ7730009.1"/>
    </source>
</evidence>
<comment type="caution">
    <text evidence="1">The sequence shown here is derived from an EMBL/GenBank/DDBJ whole genome shotgun (WGS) entry which is preliminary data.</text>
</comment>
<sequence length="122" mass="13702">MEHSDRLNNLRLAYHSFHDRVLSALRRMVGDLPQLNAVRDRGLALAAAAEQHRAVFPPDEYATLQTSISDMVTALDLACHESMDPPDGGPLVVTRRVRTGRRGRPRIEIDAQFLSVEIPDIY</sequence>
<dbReference type="EMBL" id="JARJLG010000194">
    <property type="protein sequence ID" value="KAJ7730009.1"/>
    <property type="molecule type" value="Genomic_DNA"/>
</dbReference>
<name>A0AAD7HY78_9AGAR</name>
<keyword evidence="2" id="KW-1185">Reference proteome</keyword>
<accession>A0AAD7HY78</accession>
<reference evidence="1" key="1">
    <citation type="submission" date="2023-03" db="EMBL/GenBank/DDBJ databases">
        <title>Massive genome expansion in bonnet fungi (Mycena s.s.) driven by repeated elements and novel gene families across ecological guilds.</title>
        <authorList>
            <consortium name="Lawrence Berkeley National Laboratory"/>
            <person name="Harder C.B."/>
            <person name="Miyauchi S."/>
            <person name="Viragh M."/>
            <person name="Kuo A."/>
            <person name="Thoen E."/>
            <person name="Andreopoulos B."/>
            <person name="Lu D."/>
            <person name="Skrede I."/>
            <person name="Drula E."/>
            <person name="Henrissat B."/>
            <person name="Morin E."/>
            <person name="Kohler A."/>
            <person name="Barry K."/>
            <person name="LaButti K."/>
            <person name="Morin E."/>
            <person name="Salamov A."/>
            <person name="Lipzen A."/>
            <person name="Mereny Z."/>
            <person name="Hegedus B."/>
            <person name="Baldrian P."/>
            <person name="Stursova M."/>
            <person name="Weitz H."/>
            <person name="Taylor A."/>
            <person name="Grigoriev I.V."/>
            <person name="Nagy L.G."/>
            <person name="Martin F."/>
            <person name="Kauserud H."/>
        </authorList>
    </citation>
    <scope>NUCLEOTIDE SEQUENCE</scope>
    <source>
        <strain evidence="1">CBHHK188m</strain>
    </source>
</reference>
<protein>
    <submittedName>
        <fullName evidence="1">Uncharacterized protein</fullName>
    </submittedName>
</protein>
<dbReference type="Proteomes" id="UP001215280">
    <property type="component" value="Unassembled WGS sequence"/>
</dbReference>